<evidence type="ECO:0000259" key="13">
    <source>
        <dbReference type="PROSITE" id="PS50011"/>
    </source>
</evidence>
<evidence type="ECO:0000256" key="10">
    <source>
        <dbReference type="ARBA" id="ARBA00051680"/>
    </source>
</evidence>
<dbReference type="GO" id="GO:0043484">
    <property type="term" value="P:regulation of RNA splicing"/>
    <property type="evidence" value="ECO:0007669"/>
    <property type="project" value="TreeGrafter"/>
</dbReference>
<evidence type="ECO:0000256" key="4">
    <source>
        <dbReference type="ARBA" id="ARBA00022741"/>
    </source>
</evidence>
<dbReference type="GO" id="GO:0005524">
    <property type="term" value="F:ATP binding"/>
    <property type="evidence" value="ECO:0007669"/>
    <property type="project" value="UniProtKB-UniRule"/>
</dbReference>
<comment type="catalytic activity">
    <reaction evidence="10">
        <text>L-tyrosyl-[protein] + ATP = O-phospho-L-tyrosyl-[protein] + ADP + H(+)</text>
        <dbReference type="Rhea" id="RHEA:10596"/>
        <dbReference type="Rhea" id="RHEA-COMP:10136"/>
        <dbReference type="Rhea" id="RHEA-COMP:20101"/>
        <dbReference type="ChEBI" id="CHEBI:15378"/>
        <dbReference type="ChEBI" id="CHEBI:30616"/>
        <dbReference type="ChEBI" id="CHEBI:46858"/>
        <dbReference type="ChEBI" id="CHEBI:61978"/>
        <dbReference type="ChEBI" id="CHEBI:456216"/>
        <dbReference type="EC" id="2.7.12.1"/>
    </reaction>
</comment>
<gene>
    <name evidence="14" type="ORF">NKR19_g5553</name>
</gene>
<comment type="catalytic activity">
    <reaction evidence="9">
        <text>L-threonyl-[protein] + ATP = O-phospho-L-threonyl-[protein] + ADP + H(+)</text>
        <dbReference type="Rhea" id="RHEA:46608"/>
        <dbReference type="Rhea" id="RHEA-COMP:11060"/>
        <dbReference type="Rhea" id="RHEA-COMP:11605"/>
        <dbReference type="ChEBI" id="CHEBI:15378"/>
        <dbReference type="ChEBI" id="CHEBI:30013"/>
        <dbReference type="ChEBI" id="CHEBI:30616"/>
        <dbReference type="ChEBI" id="CHEBI:61977"/>
        <dbReference type="ChEBI" id="CHEBI:456216"/>
        <dbReference type="EC" id="2.7.12.1"/>
    </reaction>
</comment>
<keyword evidence="5 14" id="KW-0418">Kinase</keyword>
<evidence type="ECO:0000256" key="11">
    <source>
        <dbReference type="PROSITE-ProRule" id="PRU10141"/>
    </source>
</evidence>
<reference evidence="14" key="1">
    <citation type="submission" date="2022-07" db="EMBL/GenBank/DDBJ databases">
        <title>Fungi with potential for degradation of polypropylene.</title>
        <authorList>
            <person name="Gostincar C."/>
        </authorList>
    </citation>
    <scope>NUCLEOTIDE SEQUENCE</scope>
    <source>
        <strain evidence="14">EXF-13287</strain>
    </source>
</reference>
<name>A0AA38RH45_9PEZI</name>
<evidence type="ECO:0000256" key="5">
    <source>
        <dbReference type="ARBA" id="ARBA00022777"/>
    </source>
</evidence>
<evidence type="ECO:0000256" key="2">
    <source>
        <dbReference type="ARBA" id="ARBA00022527"/>
    </source>
</evidence>
<evidence type="ECO:0000313" key="14">
    <source>
        <dbReference type="EMBL" id="KAJ9149681.1"/>
    </source>
</evidence>
<feature type="domain" description="Protein kinase" evidence="13">
    <location>
        <begin position="336"/>
        <end position="675"/>
    </location>
</feature>
<comment type="caution">
    <text evidence="14">The sequence shown here is derived from an EMBL/GenBank/DDBJ whole genome shotgun (WGS) entry which is preliminary data.</text>
</comment>
<dbReference type="SMART" id="SM00220">
    <property type="entry name" value="S_TKc"/>
    <property type="match status" value="1"/>
</dbReference>
<dbReference type="EMBL" id="JANBVN010000077">
    <property type="protein sequence ID" value="KAJ9149681.1"/>
    <property type="molecule type" value="Genomic_DNA"/>
</dbReference>
<evidence type="ECO:0000256" key="12">
    <source>
        <dbReference type="SAM" id="MobiDB-lite"/>
    </source>
</evidence>
<dbReference type="CDD" id="cd14134">
    <property type="entry name" value="PKc_CLK"/>
    <property type="match status" value="1"/>
</dbReference>
<dbReference type="InterPro" id="IPR008271">
    <property type="entry name" value="Ser/Thr_kinase_AS"/>
</dbReference>
<dbReference type="Proteomes" id="UP001174691">
    <property type="component" value="Unassembled WGS sequence"/>
</dbReference>
<feature type="compositionally biased region" description="Low complexity" evidence="12">
    <location>
        <begin position="228"/>
        <end position="248"/>
    </location>
</feature>
<dbReference type="PROSITE" id="PS00107">
    <property type="entry name" value="PROTEIN_KINASE_ATP"/>
    <property type="match status" value="1"/>
</dbReference>
<evidence type="ECO:0000256" key="8">
    <source>
        <dbReference type="ARBA" id="ARBA00049003"/>
    </source>
</evidence>
<sequence length="709" mass="79685">MSTPTTATATLPHYNPHTSHHYLYAAHHQSYQDPGTVAYRVNNNNNNQTLSSSRPVAYPPSGYFASSTAGTTSNGVNSPAYAASRLLNDESLSPASMPPVSHSPNDAQPSRKRRRSREPDWNEFYKNGLPKEIIVIDDSPAPELAKARPDAREPPPVLPLPVTVSSGSTVGADSAVAAGATQHVAKKRRRDEPTHYDPVYHNTYVGSHTQTPRGHGSPTKSTISSDRTTSAVHTTAATSLDSLSSTTSNPQDYYSVHAGQKRKRTTRQQIATEAKRREAEVNDALLSYQPPPYPHKKASDIPVKLIHDSSYSKGGKYDDDDGHYIVVPGAELTERYQMDKLLGQGTFGKVVKAVDRRRGNECVAIKIIRSVQKYRDASKIELRVLRTLQANDEKNRNRCIHLRDCFDYRGHICIVMDLLGQSVFDFLKGNNFVPFPNSQIQNFARQLFTSVAFLHDLNLIHTDLKPENILLCHNDYQTFTYNRKIPSSSATVSRQASQRRVLLDTEIRLIDFGSATFQDEYHSSVVSTRHYRAPEIILGLGWSYPCDIWSIGCILVEFFTGDALFQTHENLEHLAMMEAVVNSRIDTQLVTQVNRMTRNGGNPASKYFKRLKLDYPQADTTRASRRFVKAMKRLDDIIPKSTPFLEQFLDLLHKIFVYDPTRRITAKEALKHPWFKMMPLPDDGSEAAKIRLDRMKKTEGARLAPIHIS</sequence>
<feature type="compositionally biased region" description="Polar residues" evidence="12">
    <location>
        <begin position="204"/>
        <end position="227"/>
    </location>
</feature>
<dbReference type="AlphaFoldDB" id="A0AA38RH45"/>
<dbReference type="PANTHER" id="PTHR45646:SF11">
    <property type="entry name" value="SERINE_THREONINE-PROTEIN KINASE DOA"/>
    <property type="match status" value="1"/>
</dbReference>
<dbReference type="GO" id="GO:0004712">
    <property type="term" value="F:protein serine/threonine/tyrosine kinase activity"/>
    <property type="evidence" value="ECO:0007669"/>
    <property type="project" value="UniProtKB-EC"/>
</dbReference>
<dbReference type="EC" id="2.7.12.1" evidence="1"/>
<evidence type="ECO:0000256" key="1">
    <source>
        <dbReference type="ARBA" id="ARBA00013203"/>
    </source>
</evidence>
<dbReference type="PANTHER" id="PTHR45646">
    <property type="entry name" value="SERINE/THREONINE-PROTEIN KINASE DOA-RELATED"/>
    <property type="match status" value="1"/>
</dbReference>
<evidence type="ECO:0000256" key="7">
    <source>
        <dbReference type="ARBA" id="ARBA00037966"/>
    </source>
</evidence>
<dbReference type="Pfam" id="PF00069">
    <property type="entry name" value="Pkinase"/>
    <property type="match status" value="1"/>
</dbReference>
<evidence type="ECO:0000256" key="9">
    <source>
        <dbReference type="ARBA" id="ARBA00049308"/>
    </source>
</evidence>
<keyword evidence="2" id="KW-0723">Serine/threonine-protein kinase</keyword>
<dbReference type="Gene3D" id="1.10.510.10">
    <property type="entry name" value="Transferase(Phosphotransferase) domain 1"/>
    <property type="match status" value="1"/>
</dbReference>
<comment type="catalytic activity">
    <reaction evidence="8">
        <text>L-seryl-[protein] + ATP = O-phospho-L-seryl-[protein] + ADP + H(+)</text>
        <dbReference type="Rhea" id="RHEA:17989"/>
        <dbReference type="Rhea" id="RHEA-COMP:9863"/>
        <dbReference type="Rhea" id="RHEA-COMP:11604"/>
        <dbReference type="ChEBI" id="CHEBI:15378"/>
        <dbReference type="ChEBI" id="CHEBI:29999"/>
        <dbReference type="ChEBI" id="CHEBI:30616"/>
        <dbReference type="ChEBI" id="CHEBI:83421"/>
        <dbReference type="ChEBI" id="CHEBI:456216"/>
        <dbReference type="EC" id="2.7.12.1"/>
    </reaction>
</comment>
<dbReference type="FunFam" id="1.10.510.10:FF:000612">
    <property type="entry name" value="Serine/threonine-protein kinase AFC2"/>
    <property type="match status" value="1"/>
</dbReference>
<dbReference type="InterPro" id="IPR051175">
    <property type="entry name" value="CLK_kinases"/>
</dbReference>
<feature type="region of interest" description="Disordered" evidence="12">
    <location>
        <begin position="144"/>
        <end position="299"/>
    </location>
</feature>
<dbReference type="GO" id="GO:0004674">
    <property type="term" value="F:protein serine/threonine kinase activity"/>
    <property type="evidence" value="ECO:0007669"/>
    <property type="project" value="UniProtKB-KW"/>
</dbReference>
<dbReference type="InterPro" id="IPR000719">
    <property type="entry name" value="Prot_kinase_dom"/>
</dbReference>
<feature type="binding site" evidence="11">
    <location>
        <position position="366"/>
    </location>
    <ligand>
        <name>ATP</name>
        <dbReference type="ChEBI" id="CHEBI:30616"/>
    </ligand>
</feature>
<evidence type="ECO:0000256" key="6">
    <source>
        <dbReference type="ARBA" id="ARBA00022840"/>
    </source>
</evidence>
<keyword evidence="3" id="KW-0808">Transferase</keyword>
<keyword evidence="15" id="KW-1185">Reference proteome</keyword>
<evidence type="ECO:0000256" key="3">
    <source>
        <dbReference type="ARBA" id="ARBA00022679"/>
    </source>
</evidence>
<evidence type="ECO:0000313" key="15">
    <source>
        <dbReference type="Proteomes" id="UP001174691"/>
    </source>
</evidence>
<keyword evidence="4 11" id="KW-0547">Nucleotide-binding</keyword>
<dbReference type="Gene3D" id="3.30.200.20">
    <property type="entry name" value="Phosphorylase Kinase, domain 1"/>
    <property type="match status" value="1"/>
</dbReference>
<proteinExistence type="inferred from homology"/>
<organism evidence="14 15">
    <name type="scientific">Coniochaeta hoffmannii</name>
    <dbReference type="NCBI Taxonomy" id="91930"/>
    <lineage>
        <taxon>Eukaryota</taxon>
        <taxon>Fungi</taxon>
        <taxon>Dikarya</taxon>
        <taxon>Ascomycota</taxon>
        <taxon>Pezizomycotina</taxon>
        <taxon>Sordariomycetes</taxon>
        <taxon>Sordariomycetidae</taxon>
        <taxon>Coniochaetales</taxon>
        <taxon>Coniochaetaceae</taxon>
        <taxon>Coniochaeta</taxon>
    </lineage>
</organism>
<comment type="similarity">
    <text evidence="7">Belongs to the protein kinase superfamily. CMGC Ser/Thr protein kinase family. Lammer subfamily.</text>
</comment>
<dbReference type="GO" id="GO:0005634">
    <property type="term" value="C:nucleus"/>
    <property type="evidence" value="ECO:0007669"/>
    <property type="project" value="TreeGrafter"/>
</dbReference>
<protein>
    <recommendedName>
        <fullName evidence="1">dual-specificity kinase</fullName>
        <ecNumber evidence="1">2.7.12.1</ecNumber>
    </recommendedName>
</protein>
<dbReference type="InterPro" id="IPR011009">
    <property type="entry name" value="Kinase-like_dom_sf"/>
</dbReference>
<dbReference type="PROSITE" id="PS00108">
    <property type="entry name" value="PROTEIN_KINASE_ST"/>
    <property type="match status" value="1"/>
</dbReference>
<dbReference type="InterPro" id="IPR017441">
    <property type="entry name" value="Protein_kinase_ATP_BS"/>
</dbReference>
<feature type="region of interest" description="Disordered" evidence="12">
    <location>
        <begin position="91"/>
        <end position="124"/>
    </location>
</feature>
<dbReference type="SUPFAM" id="SSF56112">
    <property type="entry name" value="Protein kinase-like (PK-like)"/>
    <property type="match status" value="1"/>
</dbReference>
<keyword evidence="6 11" id="KW-0067">ATP-binding</keyword>
<dbReference type="PROSITE" id="PS50011">
    <property type="entry name" value="PROTEIN_KINASE_DOM"/>
    <property type="match status" value="1"/>
</dbReference>
<accession>A0AA38RH45</accession>